<feature type="transmembrane region" description="Helical" evidence="16">
    <location>
        <begin position="179"/>
        <end position="205"/>
    </location>
</feature>
<keyword evidence="12" id="KW-0449">Lipoprotein</keyword>
<dbReference type="InterPro" id="IPR008427">
    <property type="entry name" value="Extracellular_membr_CFEM_dom"/>
</dbReference>
<feature type="transmembrane region" description="Helical" evidence="16">
    <location>
        <begin position="298"/>
        <end position="318"/>
    </location>
</feature>
<evidence type="ECO:0000256" key="16">
    <source>
        <dbReference type="SAM" id="Phobius"/>
    </source>
</evidence>
<comment type="similarity">
    <text evidence="4">Belongs to the RBT5 family.</text>
</comment>
<feature type="domain" description="CFEM" evidence="18">
    <location>
        <begin position="10"/>
        <end position="119"/>
    </location>
</feature>
<dbReference type="PROSITE" id="PS52012">
    <property type="entry name" value="CFEM"/>
    <property type="match status" value="1"/>
</dbReference>
<name>A0A0F9XNS0_TRIHA</name>
<keyword evidence="8 17" id="KW-0732">Signal</keyword>
<gene>
    <name evidence="19" type="ORF">THAR02_01768</name>
</gene>
<dbReference type="GO" id="GO:0098552">
    <property type="term" value="C:side of membrane"/>
    <property type="evidence" value="ECO:0007669"/>
    <property type="project" value="UniProtKB-KW"/>
</dbReference>
<keyword evidence="7 16" id="KW-0812">Transmembrane</keyword>
<evidence type="ECO:0000256" key="7">
    <source>
        <dbReference type="ARBA" id="ARBA00022692"/>
    </source>
</evidence>
<evidence type="ECO:0000256" key="5">
    <source>
        <dbReference type="ARBA" id="ARBA00022525"/>
    </source>
</evidence>
<dbReference type="InterPro" id="IPR052337">
    <property type="entry name" value="SAT4-like"/>
</dbReference>
<feature type="chain" id="PRO_5002530070" description="CFEM domain-containing protein" evidence="17">
    <location>
        <begin position="20"/>
        <end position="455"/>
    </location>
</feature>
<comment type="subcellular location">
    <subcellularLocation>
        <location evidence="2">Membrane</location>
        <topology evidence="2">Lipid-anchor</topology>
        <topology evidence="2">GPI-anchor</topology>
    </subcellularLocation>
    <subcellularLocation>
        <location evidence="1">Membrane</location>
        <topology evidence="1">Multi-pass membrane protein</topology>
    </subcellularLocation>
    <subcellularLocation>
        <location evidence="3">Secreted</location>
    </subcellularLocation>
</comment>
<evidence type="ECO:0000256" key="12">
    <source>
        <dbReference type="ARBA" id="ARBA00023288"/>
    </source>
</evidence>
<proteinExistence type="inferred from homology"/>
<evidence type="ECO:0000313" key="19">
    <source>
        <dbReference type="EMBL" id="KKP06165.1"/>
    </source>
</evidence>
<evidence type="ECO:0000256" key="3">
    <source>
        <dbReference type="ARBA" id="ARBA00004613"/>
    </source>
</evidence>
<dbReference type="OMA" id="RPINYFW"/>
<evidence type="ECO:0000256" key="2">
    <source>
        <dbReference type="ARBA" id="ARBA00004589"/>
    </source>
</evidence>
<keyword evidence="11 14" id="KW-1015">Disulfide bond</keyword>
<feature type="transmembrane region" description="Helical" evidence="16">
    <location>
        <begin position="263"/>
        <end position="286"/>
    </location>
</feature>
<feature type="disulfide bond" evidence="14">
    <location>
        <begin position="38"/>
        <end position="78"/>
    </location>
</feature>
<protein>
    <recommendedName>
        <fullName evidence="18">CFEM domain-containing protein</fullName>
    </recommendedName>
</protein>
<feature type="compositionally biased region" description="Basic and acidic residues" evidence="15">
    <location>
        <begin position="404"/>
        <end position="413"/>
    </location>
</feature>
<keyword evidence="5" id="KW-0964">Secreted</keyword>
<evidence type="ECO:0000256" key="13">
    <source>
        <dbReference type="ARBA" id="ARBA00038359"/>
    </source>
</evidence>
<feature type="signal peptide" evidence="17">
    <location>
        <begin position="1"/>
        <end position="19"/>
    </location>
</feature>
<dbReference type="PANTHER" id="PTHR33048">
    <property type="entry name" value="PTH11-LIKE INTEGRAL MEMBRANE PROTEIN (AFU_ORTHOLOGUE AFUA_5G11245)"/>
    <property type="match status" value="1"/>
</dbReference>
<evidence type="ECO:0000256" key="14">
    <source>
        <dbReference type="PROSITE-ProRule" id="PRU01356"/>
    </source>
</evidence>
<evidence type="ECO:0000313" key="20">
    <source>
        <dbReference type="Proteomes" id="UP000034112"/>
    </source>
</evidence>
<dbReference type="AlphaFoldDB" id="A0A0F9XNS0"/>
<feature type="disulfide bond" evidence="14">
    <location>
        <begin position="42"/>
        <end position="73"/>
    </location>
</feature>
<evidence type="ECO:0000256" key="10">
    <source>
        <dbReference type="ARBA" id="ARBA00023136"/>
    </source>
</evidence>
<dbReference type="SMART" id="SM00747">
    <property type="entry name" value="CFEM"/>
    <property type="match status" value="1"/>
</dbReference>
<feature type="region of interest" description="Disordered" evidence="15">
    <location>
        <begin position="380"/>
        <end position="413"/>
    </location>
</feature>
<comment type="caution">
    <text evidence="19">The sequence shown here is derived from an EMBL/GenBank/DDBJ whole genome shotgun (WGS) entry which is preliminary data.</text>
</comment>
<evidence type="ECO:0000256" key="11">
    <source>
        <dbReference type="ARBA" id="ARBA00023157"/>
    </source>
</evidence>
<feature type="disulfide bond" evidence="14">
    <location>
        <begin position="61"/>
        <end position="94"/>
    </location>
</feature>
<evidence type="ECO:0000256" key="17">
    <source>
        <dbReference type="SAM" id="SignalP"/>
    </source>
</evidence>
<feature type="transmembrane region" description="Helical" evidence="16">
    <location>
        <begin position="217"/>
        <end position="238"/>
    </location>
</feature>
<keyword evidence="9 16" id="KW-1133">Transmembrane helix</keyword>
<dbReference type="GO" id="GO:0005576">
    <property type="term" value="C:extracellular region"/>
    <property type="evidence" value="ECO:0007669"/>
    <property type="project" value="UniProtKB-SubCell"/>
</dbReference>
<dbReference type="Pfam" id="PF20684">
    <property type="entry name" value="Fung_rhodopsin"/>
    <property type="match status" value="1"/>
</dbReference>
<organism evidence="19 20">
    <name type="scientific">Trichoderma harzianum</name>
    <name type="common">Hypocrea lixii</name>
    <dbReference type="NCBI Taxonomy" id="5544"/>
    <lineage>
        <taxon>Eukaryota</taxon>
        <taxon>Fungi</taxon>
        <taxon>Dikarya</taxon>
        <taxon>Ascomycota</taxon>
        <taxon>Pezizomycotina</taxon>
        <taxon>Sordariomycetes</taxon>
        <taxon>Hypocreomycetidae</taxon>
        <taxon>Hypocreales</taxon>
        <taxon>Hypocreaceae</taxon>
        <taxon>Trichoderma</taxon>
    </lineage>
</organism>
<evidence type="ECO:0000256" key="4">
    <source>
        <dbReference type="ARBA" id="ARBA00010031"/>
    </source>
</evidence>
<feature type="disulfide bond" evidence="14">
    <location>
        <begin position="52"/>
        <end position="59"/>
    </location>
</feature>
<evidence type="ECO:0000256" key="15">
    <source>
        <dbReference type="SAM" id="MobiDB-lite"/>
    </source>
</evidence>
<dbReference type="EMBL" id="JOKZ01000032">
    <property type="protein sequence ID" value="KKP06165.1"/>
    <property type="molecule type" value="Genomic_DNA"/>
</dbReference>
<evidence type="ECO:0000256" key="6">
    <source>
        <dbReference type="ARBA" id="ARBA00022622"/>
    </source>
</evidence>
<evidence type="ECO:0000259" key="18">
    <source>
        <dbReference type="PROSITE" id="PS52012"/>
    </source>
</evidence>
<comment type="caution">
    <text evidence="14">Lacks conserved residue(s) required for the propagation of feature annotation.</text>
</comment>
<dbReference type="Pfam" id="PF05730">
    <property type="entry name" value="CFEM"/>
    <property type="match status" value="1"/>
</dbReference>
<sequence length="455" mass="50787">MKLWLLTFAVLATAPKAFSQTTGSSLSGIEAVAEMPACARECFVQSLAASPCQATNTTCICTNPTLQQDMQGCVLKSCKTIEALQTQNLTSVACNQPIRDKSKQYIALSNTFGVLAGVFVLQRLAYKIWAGMGLSGDDWMALATIFVGIPSTTISAHGVTKPGLGRDIWTLRPTDITRFGLFFWIMEWSYFAEVSMLKLSVLLFYIRIFPSPGVRRLLWGTFIFVTLYGVAFVLVAIFQCTPVKFYWEKWDGLHQGTCLDINAIAWTNAAISIATDIWILAIPLWQLKSLNLDWRRKLGVGVMFCVGAFVTVVSILRLRSLIQFGTDSLNPTWEFYDVSVWSVVEINTGLICICLPSLRLLLVRIFPKLQGTTERYYGKNSKRNRTASNKRVSRLPLGHSAGSHVDRSQPRPDIESNQIAYHTSYTVEYGDNDTVQLVNMNDKFSARSDVRSEVS</sequence>
<keyword evidence="6" id="KW-0325">Glycoprotein</keyword>
<dbReference type="InterPro" id="IPR049326">
    <property type="entry name" value="Rhodopsin_dom_fungi"/>
</dbReference>
<evidence type="ECO:0000256" key="9">
    <source>
        <dbReference type="ARBA" id="ARBA00022989"/>
    </source>
</evidence>
<dbReference type="OrthoDB" id="2496787at2759"/>
<feature type="transmembrane region" description="Helical" evidence="16">
    <location>
        <begin position="338"/>
        <end position="362"/>
    </location>
</feature>
<dbReference type="PANTHER" id="PTHR33048:SF143">
    <property type="entry name" value="EXTRACELLULAR MEMBRANE PROTEIN CFEM DOMAIN-CONTAINING PROTEIN-RELATED"/>
    <property type="match status" value="1"/>
</dbReference>
<comment type="similarity">
    <text evidence="13">Belongs to the SAT4 family.</text>
</comment>
<evidence type="ECO:0000256" key="8">
    <source>
        <dbReference type="ARBA" id="ARBA00022729"/>
    </source>
</evidence>
<keyword evidence="6" id="KW-0336">GPI-anchor</keyword>
<dbReference type="Proteomes" id="UP000034112">
    <property type="component" value="Unassembled WGS sequence"/>
</dbReference>
<evidence type="ECO:0000256" key="1">
    <source>
        <dbReference type="ARBA" id="ARBA00004141"/>
    </source>
</evidence>
<accession>A0A0F9XNS0</accession>
<keyword evidence="10 16" id="KW-0472">Membrane</keyword>
<reference evidence="20" key="1">
    <citation type="journal article" date="2015" name="Genome Announc.">
        <title>Draft whole-genome sequence of the biocontrol agent Trichoderma harzianum T6776.</title>
        <authorList>
            <person name="Baroncelli R."/>
            <person name="Piaggeschi G."/>
            <person name="Fiorini L."/>
            <person name="Bertolini E."/>
            <person name="Zapparata A."/>
            <person name="Pe M.E."/>
            <person name="Sarrocco S."/>
            <person name="Vannacci G."/>
        </authorList>
    </citation>
    <scope>NUCLEOTIDE SEQUENCE [LARGE SCALE GENOMIC DNA]</scope>
    <source>
        <strain evidence="20">T6776</strain>
    </source>
</reference>